<evidence type="ECO:0000313" key="2">
    <source>
        <dbReference type="Proteomes" id="UP000276133"/>
    </source>
</evidence>
<evidence type="ECO:0000313" key="1">
    <source>
        <dbReference type="EMBL" id="RNA01108.1"/>
    </source>
</evidence>
<protein>
    <submittedName>
        <fullName evidence="1">Uncharacterized protein</fullName>
    </submittedName>
</protein>
<gene>
    <name evidence="1" type="ORF">BpHYR1_031176</name>
</gene>
<proteinExistence type="predicted"/>
<name>A0A3M7PR19_BRAPC</name>
<accession>A0A3M7PR19</accession>
<dbReference type="AlphaFoldDB" id="A0A3M7PR19"/>
<keyword evidence="2" id="KW-1185">Reference proteome</keyword>
<organism evidence="1 2">
    <name type="scientific">Brachionus plicatilis</name>
    <name type="common">Marine rotifer</name>
    <name type="synonym">Brachionus muelleri</name>
    <dbReference type="NCBI Taxonomy" id="10195"/>
    <lineage>
        <taxon>Eukaryota</taxon>
        <taxon>Metazoa</taxon>
        <taxon>Spiralia</taxon>
        <taxon>Gnathifera</taxon>
        <taxon>Rotifera</taxon>
        <taxon>Eurotatoria</taxon>
        <taxon>Monogononta</taxon>
        <taxon>Pseudotrocha</taxon>
        <taxon>Ploima</taxon>
        <taxon>Brachionidae</taxon>
        <taxon>Brachionus</taxon>
    </lineage>
</organism>
<comment type="caution">
    <text evidence="1">The sequence shown here is derived from an EMBL/GenBank/DDBJ whole genome shotgun (WGS) entry which is preliminary data.</text>
</comment>
<dbReference type="EMBL" id="REGN01009462">
    <property type="protein sequence ID" value="RNA01108.1"/>
    <property type="molecule type" value="Genomic_DNA"/>
</dbReference>
<dbReference type="Proteomes" id="UP000276133">
    <property type="component" value="Unassembled WGS sequence"/>
</dbReference>
<sequence length="101" mass="12047">MLSHCSRLFFHLKTTRNCNHRSNWVYKALVEKRRTLSNPKEQIYQKIRLSRSGIKFFPNRIHSKKKISQPIVNKRSKYVTHKTMMAMINEVLITVLTVFIS</sequence>
<reference evidence="1 2" key="1">
    <citation type="journal article" date="2018" name="Sci. Rep.">
        <title>Genomic signatures of local adaptation to the degree of environmental predictability in rotifers.</title>
        <authorList>
            <person name="Franch-Gras L."/>
            <person name="Hahn C."/>
            <person name="Garcia-Roger E.M."/>
            <person name="Carmona M.J."/>
            <person name="Serra M."/>
            <person name="Gomez A."/>
        </authorList>
    </citation>
    <scope>NUCLEOTIDE SEQUENCE [LARGE SCALE GENOMIC DNA]</scope>
    <source>
        <strain evidence="1">HYR1</strain>
    </source>
</reference>